<reference evidence="1 2" key="1">
    <citation type="submission" date="2017-03" db="EMBL/GenBank/DDBJ databases">
        <title>Molecular characterization of Citrus chlorotic spot virus, a new dichorhavirus associated with citrus leprosis symptoms.</title>
        <authorList>
            <person name="Chabi-Jesus C."/>
            <person name="Ramos-Gonzalez P.L."/>
            <person name="Guerra-Peraza O."/>
            <person name="Tassi A."/>
            <person name="Kitajima E.W."/>
            <person name="Harakava R."/>
            <person name="Beserra E."/>
            <person name="Freitas-Astua J."/>
        </authorList>
    </citation>
    <scope>NUCLEOTIDE SEQUENCE [LARGE SCALE GENOMIC DNA]</scope>
    <source>
        <strain evidence="1 2">Trs1</strain>
    </source>
</reference>
<sequence>MATSSKSTEELCTVMSVRSRVTLTSPSKPPMDAATIASMVKAIGVMKSKALTPEGTEVSGDWQALITEVARQSKPQVSGPFLTKDLESGNIYTINMIIGGPLNVKDNNHGRVMTLRSGPLYDTPHYSSNDKVDIMLSSGKASVGISTSIATVKRPRSSCEKLVNQYIILPKEKINPPAPRPSG</sequence>
<evidence type="ECO:0000313" key="1">
    <source>
        <dbReference type="EMBL" id="ARJ35802.1"/>
    </source>
</evidence>
<dbReference type="Proteomes" id="UP000297086">
    <property type="component" value="Genome"/>
</dbReference>
<evidence type="ECO:0000313" key="2">
    <source>
        <dbReference type="Proteomes" id="UP000297086"/>
    </source>
</evidence>
<protein>
    <submittedName>
        <fullName evidence="1">Matrix protein</fullName>
    </submittedName>
</protein>
<organism evidence="1 2">
    <name type="scientific">Citrus chlorotic spot virus</name>
    <dbReference type="NCBI Taxonomy" id="1980624"/>
    <lineage>
        <taxon>Viruses</taxon>
        <taxon>Riboviria</taxon>
        <taxon>Orthornavirae</taxon>
        <taxon>Negarnaviricota</taxon>
        <taxon>Haploviricotina</taxon>
        <taxon>Monjiviricetes</taxon>
        <taxon>Mononegavirales</taxon>
        <taxon>Rhabdoviridae</taxon>
        <taxon>Betarhabdovirinae</taxon>
        <taxon>Dichorhavirus</taxon>
        <taxon>Dichorhavirus citri</taxon>
    </lineage>
</organism>
<dbReference type="EMBL" id="KY700685">
    <property type="protein sequence ID" value="ARJ35802.1"/>
    <property type="molecule type" value="Viral_cRNA"/>
</dbReference>
<accession>A0A1W6AWK0</accession>
<proteinExistence type="predicted"/>
<gene>
    <name evidence="1" type="primary">ORF4</name>
</gene>
<name>A0A1W6AWK0_9RHAB</name>
<dbReference type="GeneID" id="65246834"/>
<dbReference type="KEGG" id="vg:65246834"/>
<dbReference type="RefSeq" id="YP_010085098.1">
    <property type="nucleotide sequence ID" value="NC_055208.1"/>
</dbReference>
<keyword evidence="2" id="KW-1185">Reference proteome</keyword>